<dbReference type="PROSITE" id="PS51175">
    <property type="entry name" value="CBM6"/>
    <property type="match status" value="1"/>
</dbReference>
<evidence type="ECO:0000259" key="6">
    <source>
        <dbReference type="PROSITE" id="PS51175"/>
    </source>
</evidence>
<evidence type="ECO:0000256" key="1">
    <source>
        <dbReference type="ARBA" id="ARBA00004418"/>
    </source>
</evidence>
<name>A0A556QP71_9BACT</name>
<comment type="subcellular location">
    <subcellularLocation>
        <location evidence="1">Periplasm</location>
    </subcellularLocation>
</comment>
<keyword evidence="4" id="KW-0456">Lyase</keyword>
<feature type="signal peptide" evidence="5">
    <location>
        <begin position="1"/>
        <end position="25"/>
    </location>
</feature>
<dbReference type="Pfam" id="PF03422">
    <property type="entry name" value="CBM_6"/>
    <property type="match status" value="1"/>
</dbReference>
<dbReference type="Gene3D" id="2.70.98.70">
    <property type="match status" value="1"/>
</dbReference>
<dbReference type="PANTHER" id="PTHR39210">
    <property type="entry name" value="HEPARIN-SULFATE LYASE"/>
    <property type="match status" value="1"/>
</dbReference>
<evidence type="ECO:0000256" key="3">
    <source>
        <dbReference type="ARBA" id="ARBA00022764"/>
    </source>
</evidence>
<gene>
    <name evidence="7" type="ORF">FPL22_03770</name>
</gene>
<dbReference type="RefSeq" id="WP_144228768.1">
    <property type="nucleotide sequence ID" value="NZ_CBCRVV010000021.1"/>
</dbReference>
<dbReference type="SUPFAM" id="SSF49785">
    <property type="entry name" value="Galactose-binding domain-like"/>
    <property type="match status" value="1"/>
</dbReference>
<organism evidence="7 8">
    <name type="scientific">Rariglobus hedericola</name>
    <dbReference type="NCBI Taxonomy" id="2597822"/>
    <lineage>
        <taxon>Bacteria</taxon>
        <taxon>Pseudomonadati</taxon>
        <taxon>Verrucomicrobiota</taxon>
        <taxon>Opitutia</taxon>
        <taxon>Opitutales</taxon>
        <taxon>Opitutaceae</taxon>
        <taxon>Rariglobus</taxon>
    </lineage>
</organism>
<dbReference type="SUPFAM" id="SSF48230">
    <property type="entry name" value="Chondroitin AC/alginate lyase"/>
    <property type="match status" value="1"/>
</dbReference>
<evidence type="ECO:0000256" key="5">
    <source>
        <dbReference type="SAM" id="SignalP"/>
    </source>
</evidence>
<dbReference type="InterPro" id="IPR008929">
    <property type="entry name" value="Chondroitin_lyas"/>
</dbReference>
<dbReference type="OrthoDB" id="9772435at2"/>
<accession>A0A556QP71</accession>
<keyword evidence="2 5" id="KW-0732">Signal</keyword>
<keyword evidence="3" id="KW-0574">Periplasm</keyword>
<dbReference type="InterPro" id="IPR005084">
    <property type="entry name" value="CBM6"/>
</dbReference>
<dbReference type="InterPro" id="IPR012480">
    <property type="entry name" value="Hepar_II_III_C"/>
</dbReference>
<reference evidence="7 8" key="1">
    <citation type="submission" date="2019-07" db="EMBL/GenBank/DDBJ databases">
        <title>Description of 53C-WASEF.</title>
        <authorList>
            <person name="Pitt A."/>
            <person name="Hahn M.W."/>
        </authorList>
    </citation>
    <scope>NUCLEOTIDE SEQUENCE [LARGE SCALE GENOMIC DNA]</scope>
    <source>
        <strain evidence="7 8">53C-WASEF</strain>
    </source>
</reference>
<dbReference type="InterPro" id="IPR008979">
    <property type="entry name" value="Galactose-bd-like_sf"/>
</dbReference>
<dbReference type="Pfam" id="PF07940">
    <property type="entry name" value="Hepar_II_III_C"/>
    <property type="match status" value="1"/>
</dbReference>
<dbReference type="Gene3D" id="1.50.10.100">
    <property type="entry name" value="Chondroitin AC/alginate lyase"/>
    <property type="match status" value="1"/>
</dbReference>
<dbReference type="GO" id="GO:0042597">
    <property type="term" value="C:periplasmic space"/>
    <property type="evidence" value="ECO:0007669"/>
    <property type="project" value="UniProtKB-SubCell"/>
</dbReference>
<dbReference type="Pfam" id="PF05426">
    <property type="entry name" value="Alginate_lyase"/>
    <property type="match status" value="1"/>
</dbReference>
<evidence type="ECO:0000256" key="4">
    <source>
        <dbReference type="ARBA" id="ARBA00023239"/>
    </source>
</evidence>
<dbReference type="Gene3D" id="2.60.120.260">
    <property type="entry name" value="Galactose-binding domain-like"/>
    <property type="match status" value="1"/>
</dbReference>
<dbReference type="Proteomes" id="UP000315648">
    <property type="component" value="Unassembled WGS sequence"/>
</dbReference>
<feature type="chain" id="PRO_5021846889" evidence="5">
    <location>
        <begin position="26"/>
        <end position="1182"/>
    </location>
</feature>
<evidence type="ECO:0000313" key="8">
    <source>
        <dbReference type="Proteomes" id="UP000315648"/>
    </source>
</evidence>
<sequence length="1182" mass="128488">MIPRSLTLPILAFVLSLVSATSAFSQTLYDAARPELGATAKGTNSSFNRDWPAGRALGITKGSGTIFNPFEGATIDVRLVIPVQIAAIEITGLDYASTRQVSGVDVFIDDKKVASAPLPDAPGQPTRIAIPGSPVSQRVRLVATGGHPNRTDKNGKKGPDWGGFGKIAVLSPLDLSEKLKPVDNYTVTSSPAFIAATTQSRAKPQVSVYGEPRQAQGHPRTLWDKQDVAHFRAMIKTSPLLASQYAALKKAMDERIALPIALPVPVQGPDGKWTHLPENPNGRIHNEFSLHISNLATIYALSGEEKYANYARRFLLAYADNFEKYAPGNRPGFAHDQGKLFDQRLSDATWLIPVARGYDIIYNSPSITPENRRHIEDNLLKASAKFIAANQHVLRGPTNWSAICTTAVLITGYATDDDALIQLAMYGPNGTREKPNGGVLLHFSDKTIGSDGLWSEGAIGYQFMAMQSVIADAEILWRNGIDMYRYRDGALKKLFDSAIAYAYPDLKTPAANDSGSASIVGRESYLYEYGYLRYRDPRYLLVLDHPEASPRIDVRFQQFPVSVLYDRADDARMPPVEWLSEHFNDVGYGILRNTSANGTVSLMLDYGPNRSHGHPDKLNIDLWTTKTGILAPDPGIVWYEQPLYRNWYHTTVAHNALVVDEQDQIPSGGSLLVYGFGDTFAMQRANALDAAPGVVQDRAVFVTADYVADVFGAFARLPRKFDLAWHLLGNFSTELPLKPVELPKPREPGYSELAATNSARTSSSWQAAFQVKDAPVRFHAAAAGDTEVITGDGWFGRDRPKALIQRRETNQTVYGSVIDVSAAAEPFVKSTTLDGSLEKGRALLTVATARGEDLCFVAYRPGNYTVGGLETDALQAFVRREGNHTTGLMLGGGRTLKTADARLSLSAPGIVALEKADTGAYVLSNLSELPLQVTLDFAPLKATEAYPIDASGRRTGAATPVTSTISLNAGQKIEFAPRGQPGIQETRTAMLRQRQAEQANALKAERDAAAVRSQARAREAAAHPAPAKTLVVVQAETLANQGEGKVNVATNKTGQVGTSFAGWNDEGHWLEWEVTVPADGYYNVSLVYCTQLNNGEREIQVNGVVQEPYAPFRLPATGGYSNGTDDWRLFTAQDPITSTPLLVQFKAGKNSLRLTNANGLAANLDYLIVSSPDVSPQRISPK</sequence>
<dbReference type="AlphaFoldDB" id="A0A556QP71"/>
<keyword evidence="8" id="KW-1185">Reference proteome</keyword>
<comment type="caution">
    <text evidence="7">The sequence shown here is derived from an EMBL/GenBank/DDBJ whole genome shotgun (WGS) entry which is preliminary data.</text>
</comment>
<dbReference type="GO" id="GO:0030246">
    <property type="term" value="F:carbohydrate binding"/>
    <property type="evidence" value="ECO:0007669"/>
    <property type="project" value="InterPro"/>
</dbReference>
<dbReference type="InterPro" id="IPR008397">
    <property type="entry name" value="Alginate_lyase_dom"/>
</dbReference>
<dbReference type="GO" id="GO:0016829">
    <property type="term" value="F:lyase activity"/>
    <property type="evidence" value="ECO:0007669"/>
    <property type="project" value="UniProtKB-KW"/>
</dbReference>
<proteinExistence type="predicted"/>
<evidence type="ECO:0000313" key="7">
    <source>
        <dbReference type="EMBL" id="TSJ78427.1"/>
    </source>
</evidence>
<dbReference type="PANTHER" id="PTHR39210:SF1">
    <property type="entry name" value="HEPARIN-SULFATE LYASE"/>
    <property type="match status" value="1"/>
</dbReference>
<feature type="domain" description="CBM6" evidence="6">
    <location>
        <begin position="1031"/>
        <end position="1170"/>
    </location>
</feature>
<protein>
    <submittedName>
        <fullName evidence="7">Carbohydrate-binding protein</fullName>
    </submittedName>
</protein>
<dbReference type="EMBL" id="VMBG01000001">
    <property type="protein sequence ID" value="TSJ78427.1"/>
    <property type="molecule type" value="Genomic_DNA"/>
</dbReference>
<evidence type="ECO:0000256" key="2">
    <source>
        <dbReference type="ARBA" id="ARBA00022729"/>
    </source>
</evidence>